<evidence type="ECO:0000313" key="3">
    <source>
        <dbReference type="EMBL" id="CAL7947778.1"/>
    </source>
</evidence>
<sequence>MSTPVLSKQQLKNSLSAKKASAKKVRNVLAQPQDSYWPVVKAEKCSVLEEVLKKLMPAIKRPPHSIPWSQLKHMKKEERAQIKKEALLNNGHVPNPDIVNSIVLGINAITRSLEKDNVCCILMDANVEPHLLVKHVIHMAQNKKVPVLLLPKLKTVTLNTIGFASAACGLKNIVMDSPDHHFYPLFKTICDIFKDIPLPLNKLQLFKDIETSEQDVSCTDDEAEMSSENESLTDSLESTEELSTDVYMYRSSCKERAFVPPKPVESDANESSKEKPGQDDFISLSNYDANELDGKIKKHTRYMNIHKDKNSKRPNRYKSHSRINDTSVSVKYLPLKVKRLQGNANRVKATKISKQKKK</sequence>
<organism evidence="3 4">
    <name type="scientific">Xylocopa violacea</name>
    <name type="common">Violet carpenter bee</name>
    <name type="synonym">Apis violacea</name>
    <dbReference type="NCBI Taxonomy" id="135666"/>
    <lineage>
        <taxon>Eukaryota</taxon>
        <taxon>Metazoa</taxon>
        <taxon>Ecdysozoa</taxon>
        <taxon>Arthropoda</taxon>
        <taxon>Hexapoda</taxon>
        <taxon>Insecta</taxon>
        <taxon>Pterygota</taxon>
        <taxon>Neoptera</taxon>
        <taxon>Endopterygota</taxon>
        <taxon>Hymenoptera</taxon>
        <taxon>Apocrita</taxon>
        <taxon>Aculeata</taxon>
        <taxon>Apoidea</taxon>
        <taxon>Anthophila</taxon>
        <taxon>Apidae</taxon>
        <taxon>Xylocopa</taxon>
        <taxon>Xylocopa</taxon>
    </lineage>
</organism>
<evidence type="ECO:0000259" key="2">
    <source>
        <dbReference type="Pfam" id="PF01248"/>
    </source>
</evidence>
<feature type="region of interest" description="Disordered" evidence="1">
    <location>
        <begin position="259"/>
        <end position="284"/>
    </location>
</feature>
<feature type="region of interest" description="Disordered" evidence="1">
    <location>
        <begin position="217"/>
        <end position="240"/>
    </location>
</feature>
<dbReference type="InterPro" id="IPR004038">
    <property type="entry name" value="Ribosomal_eL8/eL30/eS12/Gad45"/>
</dbReference>
<feature type="region of interest" description="Disordered" evidence="1">
    <location>
        <begin position="305"/>
        <end position="325"/>
    </location>
</feature>
<accession>A0ABP1P7I9</accession>
<gene>
    <name evidence="3" type="ORF">XYLVIOL_LOCUS8513</name>
</gene>
<reference evidence="3 4" key="1">
    <citation type="submission" date="2024-08" db="EMBL/GenBank/DDBJ databases">
        <authorList>
            <person name="Will J Nash"/>
            <person name="Angela Man"/>
            <person name="Seanna McTaggart"/>
            <person name="Kendall Baker"/>
            <person name="Tom Barker"/>
            <person name="Leah Catchpole"/>
            <person name="Alex Durrant"/>
            <person name="Karim Gharbi"/>
            <person name="Naomi Irish"/>
            <person name="Gemy Kaithakottil"/>
            <person name="Debby Ku"/>
            <person name="Aaliyah Providence"/>
            <person name="Felix Shaw"/>
            <person name="David Swarbreck"/>
            <person name="Chris Watkins"/>
            <person name="Ann M. McCartney"/>
            <person name="Giulio Formenti"/>
            <person name="Alice Mouton"/>
            <person name="Noel Vella"/>
            <person name="Bjorn M von Reumont"/>
            <person name="Adriana Vella"/>
            <person name="Wilfried Haerty"/>
        </authorList>
    </citation>
    <scope>NUCLEOTIDE SEQUENCE [LARGE SCALE GENOMIC DNA]</scope>
</reference>
<keyword evidence="4" id="KW-1185">Reference proteome</keyword>
<dbReference type="InterPro" id="IPR029064">
    <property type="entry name" value="Ribosomal_eL30-like_sf"/>
</dbReference>
<feature type="compositionally biased region" description="Acidic residues" evidence="1">
    <location>
        <begin position="218"/>
        <end position="227"/>
    </location>
</feature>
<feature type="compositionally biased region" description="Basic residues" evidence="1">
    <location>
        <begin position="309"/>
        <end position="321"/>
    </location>
</feature>
<name>A0ABP1P7I9_XYLVO</name>
<proteinExistence type="predicted"/>
<feature type="domain" description="Ribosomal protein eL8/eL30/eS12/Gadd45" evidence="2">
    <location>
        <begin position="100"/>
        <end position="148"/>
    </location>
</feature>
<evidence type="ECO:0000313" key="4">
    <source>
        <dbReference type="Proteomes" id="UP001642520"/>
    </source>
</evidence>
<dbReference type="InterPro" id="IPR042848">
    <property type="entry name" value="Rpp38"/>
</dbReference>
<dbReference type="PANTHER" id="PTHR46948:SF1">
    <property type="entry name" value="RIBONUCLEASE P PROTEIN SUBUNIT P38"/>
    <property type="match status" value="1"/>
</dbReference>
<dbReference type="SUPFAM" id="SSF55315">
    <property type="entry name" value="L30e-like"/>
    <property type="match status" value="1"/>
</dbReference>
<dbReference type="Gene3D" id="3.30.1330.30">
    <property type="match status" value="1"/>
</dbReference>
<dbReference type="Proteomes" id="UP001642520">
    <property type="component" value="Unassembled WGS sequence"/>
</dbReference>
<dbReference type="Pfam" id="PF01248">
    <property type="entry name" value="Ribosomal_L7Ae"/>
    <property type="match status" value="1"/>
</dbReference>
<protein>
    <recommendedName>
        <fullName evidence="2">Ribosomal protein eL8/eL30/eS12/Gadd45 domain-containing protein</fullName>
    </recommendedName>
</protein>
<dbReference type="EMBL" id="CAXAJV020001296">
    <property type="protein sequence ID" value="CAL7947778.1"/>
    <property type="molecule type" value="Genomic_DNA"/>
</dbReference>
<comment type="caution">
    <text evidence="3">The sequence shown here is derived from an EMBL/GenBank/DDBJ whole genome shotgun (WGS) entry which is preliminary data.</text>
</comment>
<dbReference type="PANTHER" id="PTHR46948">
    <property type="entry name" value="RIBONUCLEASE P PROTEIN SUBUNIT P38"/>
    <property type="match status" value="1"/>
</dbReference>
<evidence type="ECO:0000256" key="1">
    <source>
        <dbReference type="SAM" id="MobiDB-lite"/>
    </source>
</evidence>